<reference evidence="1" key="1">
    <citation type="submission" date="2011-11" db="EMBL/GenBank/DDBJ databases">
        <title>The Genome Sequence of Fusarium oxysporum Cotton.</title>
        <authorList>
            <consortium name="The Broad Institute Genome Sequencing Platform"/>
            <person name="Ma L.-J."/>
            <person name="Gale L.R."/>
            <person name="Schwartz D.C."/>
            <person name="Zhou S."/>
            <person name="Corby-Kistler H."/>
            <person name="Young S.K."/>
            <person name="Zeng Q."/>
            <person name="Gargeya S."/>
            <person name="Fitzgerald M."/>
            <person name="Haas B."/>
            <person name="Abouelleil A."/>
            <person name="Alvarado L."/>
            <person name="Arachchi H.M."/>
            <person name="Berlin A."/>
            <person name="Brown A."/>
            <person name="Chapman S.B."/>
            <person name="Chen Z."/>
            <person name="Dunbar C."/>
            <person name="Freedman E."/>
            <person name="Gearin G."/>
            <person name="Goldberg J."/>
            <person name="Griggs A."/>
            <person name="Gujja S."/>
            <person name="Heiman D."/>
            <person name="Howarth C."/>
            <person name="Larson L."/>
            <person name="Lui A."/>
            <person name="MacDonald P.J.P."/>
            <person name="Montmayeur A."/>
            <person name="Murphy C."/>
            <person name="Neiman D."/>
            <person name="Pearson M."/>
            <person name="Priest M."/>
            <person name="Roberts A."/>
            <person name="Saif S."/>
            <person name="Shea T."/>
            <person name="Shenoy N."/>
            <person name="Sisk P."/>
            <person name="Stolte C."/>
            <person name="Sykes S."/>
            <person name="Wortman J."/>
            <person name="Nusbaum C."/>
            <person name="Birren B."/>
        </authorList>
    </citation>
    <scope>NUCLEOTIDE SEQUENCE [LARGE SCALE GENOMIC DNA]</scope>
    <source>
        <strain evidence="1">25433</strain>
    </source>
</reference>
<gene>
    <name evidence="1" type="ORF">FOTG_17974</name>
</gene>
<reference evidence="1" key="2">
    <citation type="submission" date="2014-03" db="EMBL/GenBank/DDBJ databases">
        <title>The Genome Annotation of Fusarium oxysporum Cotton.</title>
        <authorList>
            <consortium name="The Broad Institute Genomics Platform"/>
            <person name="Ma L.-J."/>
            <person name="Corby-Kistler H."/>
            <person name="Broz K."/>
            <person name="Gale L.R."/>
            <person name="Jonkers W."/>
            <person name="O'Donnell K."/>
            <person name="Ploetz R."/>
            <person name="Steinberg C."/>
            <person name="Schwartz D.C."/>
            <person name="VanEtten H."/>
            <person name="Zhou S."/>
            <person name="Young S.K."/>
            <person name="Zeng Q."/>
            <person name="Gargeya S."/>
            <person name="Fitzgerald M."/>
            <person name="Abouelleil A."/>
            <person name="Alvarado L."/>
            <person name="Chapman S.B."/>
            <person name="Gainer-Dewar J."/>
            <person name="Goldberg J."/>
            <person name="Griggs A."/>
            <person name="Gujja S."/>
            <person name="Hansen M."/>
            <person name="Howarth C."/>
            <person name="Imamovic A."/>
            <person name="Ireland A."/>
            <person name="Larimer J."/>
            <person name="McCowan C."/>
            <person name="Murphy C."/>
            <person name="Pearson M."/>
            <person name="Poon T.W."/>
            <person name="Priest M."/>
            <person name="Roberts A."/>
            <person name="Saif S."/>
            <person name="Shea T."/>
            <person name="Sykes S."/>
            <person name="Wortman J."/>
            <person name="Nusbaum C."/>
            <person name="Birren B."/>
        </authorList>
    </citation>
    <scope>NUCLEOTIDE SEQUENCE</scope>
    <source>
        <strain evidence="1">25433</strain>
    </source>
</reference>
<organism evidence="1">
    <name type="scientific">Fusarium oxysporum f. sp. vasinfectum 25433</name>
    <dbReference type="NCBI Taxonomy" id="1089449"/>
    <lineage>
        <taxon>Eukaryota</taxon>
        <taxon>Fungi</taxon>
        <taxon>Dikarya</taxon>
        <taxon>Ascomycota</taxon>
        <taxon>Pezizomycotina</taxon>
        <taxon>Sordariomycetes</taxon>
        <taxon>Hypocreomycetidae</taxon>
        <taxon>Hypocreales</taxon>
        <taxon>Nectriaceae</taxon>
        <taxon>Fusarium</taxon>
        <taxon>Fusarium oxysporum species complex</taxon>
    </lineage>
</organism>
<accession>X0KIW7</accession>
<proteinExistence type="predicted"/>
<dbReference type="Proteomes" id="UP000030701">
    <property type="component" value="Unassembled WGS sequence"/>
</dbReference>
<protein>
    <submittedName>
        <fullName evidence="1">Uncharacterized protein</fullName>
    </submittedName>
</protein>
<evidence type="ECO:0000313" key="1">
    <source>
        <dbReference type="EMBL" id="EXM13584.1"/>
    </source>
</evidence>
<sequence>MSQTLEDPGRDKLPSDWVHIFSDINEKKLHHDGEDLRWRWSSLPASEAALRKDVATKEINIILNVEDV</sequence>
<dbReference type="HOGENOM" id="CLU_2794053_0_0_1"/>
<name>X0KIW7_FUSOX</name>
<dbReference type="EMBL" id="KK035270">
    <property type="protein sequence ID" value="EXM13584.1"/>
    <property type="molecule type" value="Genomic_DNA"/>
</dbReference>
<dbReference type="AlphaFoldDB" id="X0KIW7"/>